<evidence type="ECO:0000256" key="2">
    <source>
        <dbReference type="ARBA" id="ARBA00015681"/>
    </source>
</evidence>
<dbReference type="InterPro" id="IPR017918">
    <property type="entry name" value="N-reg_PII_CS"/>
</dbReference>
<sequence>MKYIVAVLKPHKLDAVRDALSNIGVNGMTVSEVKGYGRQRGQAEIYRGTEYQVHFVPKAKIEVAVSDAQLDATVEAIQTTAETGKIGDGKIFVMELANTVRIRTGEQGEDAL</sequence>
<dbReference type="Pfam" id="PF00543">
    <property type="entry name" value="P-II"/>
    <property type="match status" value="1"/>
</dbReference>
<comment type="caution">
    <text evidence="6">The sequence shown here is derived from an EMBL/GenBank/DDBJ whole genome shotgun (WGS) entry which is preliminary data.</text>
</comment>
<dbReference type="Proteomes" id="UP000287447">
    <property type="component" value="Unassembled WGS sequence"/>
</dbReference>
<name>A0A437QUR5_9PROT</name>
<comment type="subunit">
    <text evidence="1">Homotrimer.</text>
</comment>
<dbReference type="PANTHER" id="PTHR30115:SF11">
    <property type="entry name" value="NITROGEN REGULATORY PROTEIN P-II HOMOLOG"/>
    <property type="match status" value="1"/>
</dbReference>
<dbReference type="InterPro" id="IPR015867">
    <property type="entry name" value="N-reg_PII/ATP_PRibTrfase_C"/>
</dbReference>
<keyword evidence="7" id="KW-1185">Reference proteome</keyword>
<protein>
    <recommendedName>
        <fullName evidence="2">Nitrogen regulatory protein P-II</fullName>
    </recommendedName>
</protein>
<dbReference type="RefSeq" id="WP_127763623.1">
    <property type="nucleotide sequence ID" value="NZ_SADE01000001.1"/>
</dbReference>
<dbReference type="PRINTS" id="PR00340">
    <property type="entry name" value="PIIGLNB"/>
</dbReference>
<dbReference type="PROSITE" id="PS00638">
    <property type="entry name" value="PII_GLNB_CTER"/>
    <property type="match status" value="1"/>
</dbReference>
<evidence type="ECO:0000256" key="3">
    <source>
        <dbReference type="PIRSR" id="PIRSR039144-50"/>
    </source>
</evidence>
<accession>A0A437QUR5</accession>
<gene>
    <name evidence="6" type="ORF">EOI86_02850</name>
</gene>
<organism evidence="6 7">
    <name type="scientific">Hwanghaeella grinnelliae</name>
    <dbReference type="NCBI Taxonomy" id="2500179"/>
    <lineage>
        <taxon>Bacteria</taxon>
        <taxon>Pseudomonadati</taxon>
        <taxon>Pseudomonadota</taxon>
        <taxon>Alphaproteobacteria</taxon>
        <taxon>Rhodospirillales</taxon>
        <taxon>Rhodospirillaceae</taxon>
        <taxon>Hwanghaeella</taxon>
    </lineage>
</organism>
<comment type="similarity">
    <text evidence="5">Belongs to the P(II) protein family.</text>
</comment>
<keyword evidence="4" id="KW-0597">Phosphoprotein</keyword>
<evidence type="ECO:0000313" key="6">
    <source>
        <dbReference type="EMBL" id="RVU38251.1"/>
    </source>
</evidence>
<dbReference type="GO" id="GO:0030234">
    <property type="term" value="F:enzyme regulator activity"/>
    <property type="evidence" value="ECO:0007669"/>
    <property type="project" value="InterPro"/>
</dbReference>
<dbReference type="Gene3D" id="3.30.70.120">
    <property type="match status" value="1"/>
</dbReference>
<dbReference type="EMBL" id="SADE01000001">
    <property type="protein sequence ID" value="RVU38251.1"/>
    <property type="molecule type" value="Genomic_DNA"/>
</dbReference>
<proteinExistence type="inferred from homology"/>
<dbReference type="GO" id="GO:0005524">
    <property type="term" value="F:ATP binding"/>
    <property type="evidence" value="ECO:0007669"/>
    <property type="project" value="TreeGrafter"/>
</dbReference>
<feature type="modified residue" description="O-UMP-tyrosine" evidence="3">
    <location>
        <position position="51"/>
    </location>
</feature>
<dbReference type="OrthoDB" id="9802729at2"/>
<dbReference type="InterPro" id="IPR002187">
    <property type="entry name" value="N-reg_PII"/>
</dbReference>
<dbReference type="GO" id="GO:0006808">
    <property type="term" value="P:regulation of nitrogen utilization"/>
    <property type="evidence" value="ECO:0007669"/>
    <property type="project" value="InterPro"/>
</dbReference>
<dbReference type="SUPFAM" id="SSF54913">
    <property type="entry name" value="GlnB-like"/>
    <property type="match status" value="1"/>
</dbReference>
<evidence type="ECO:0000256" key="4">
    <source>
        <dbReference type="PIRSR" id="PIRSR602187-50"/>
    </source>
</evidence>
<dbReference type="InterPro" id="IPR011322">
    <property type="entry name" value="N-reg_PII-like_a/b"/>
</dbReference>
<evidence type="ECO:0000313" key="7">
    <source>
        <dbReference type="Proteomes" id="UP000287447"/>
    </source>
</evidence>
<dbReference type="PIRSF" id="PIRSF039144">
    <property type="entry name" value="GlnB"/>
    <property type="match status" value="1"/>
</dbReference>
<dbReference type="GO" id="GO:0005829">
    <property type="term" value="C:cytosol"/>
    <property type="evidence" value="ECO:0007669"/>
    <property type="project" value="TreeGrafter"/>
</dbReference>
<evidence type="ECO:0000256" key="1">
    <source>
        <dbReference type="ARBA" id="ARBA00011233"/>
    </source>
</evidence>
<dbReference type="PROSITE" id="PS51343">
    <property type="entry name" value="PII_GLNB_DOM"/>
    <property type="match status" value="1"/>
</dbReference>
<dbReference type="AlphaFoldDB" id="A0A437QUR5"/>
<reference evidence="7" key="1">
    <citation type="submission" date="2019-01" db="EMBL/GenBank/DDBJ databases">
        <title>Gri0909 isolated from a small marine red alga.</title>
        <authorList>
            <person name="Kim J."/>
            <person name="Jeong S.E."/>
            <person name="Jeon C.O."/>
        </authorList>
    </citation>
    <scope>NUCLEOTIDE SEQUENCE [LARGE SCALE GENOMIC DNA]</scope>
    <source>
        <strain evidence="7">Gri0909</strain>
    </source>
</reference>
<evidence type="ECO:0000256" key="5">
    <source>
        <dbReference type="RuleBase" id="RU003936"/>
    </source>
</evidence>
<dbReference type="SMART" id="SM00938">
    <property type="entry name" value="P-II"/>
    <property type="match status" value="1"/>
</dbReference>
<dbReference type="PANTHER" id="PTHR30115">
    <property type="entry name" value="NITROGEN REGULATORY PROTEIN P-II"/>
    <property type="match status" value="1"/>
</dbReference>